<accession>A0A1C7LUD7</accession>
<sequence>MWKAGSLMLWAAWILPWFDCATETEERSSCNGSQRHHTQIKAEDLGREESIERTVFASGTLRYMACSFAQYDQDAVKSSSNADQCSFSRHIGVTWFPGFVSECGTRRARRKAGSYPTKGPYVYSQSLLLVTGVLGV</sequence>
<name>A0A1C7LUD7_GRIFR</name>
<protein>
    <recommendedName>
        <fullName evidence="4">Secreted protein</fullName>
    </recommendedName>
</protein>
<keyword evidence="1" id="KW-0732">Signal</keyword>
<organism evidence="2 3">
    <name type="scientific">Grifola frondosa</name>
    <name type="common">Maitake</name>
    <name type="synonym">Polyporus frondosus</name>
    <dbReference type="NCBI Taxonomy" id="5627"/>
    <lineage>
        <taxon>Eukaryota</taxon>
        <taxon>Fungi</taxon>
        <taxon>Dikarya</taxon>
        <taxon>Basidiomycota</taxon>
        <taxon>Agaricomycotina</taxon>
        <taxon>Agaricomycetes</taxon>
        <taxon>Polyporales</taxon>
        <taxon>Grifolaceae</taxon>
        <taxon>Grifola</taxon>
    </lineage>
</organism>
<dbReference type="AlphaFoldDB" id="A0A1C7LUD7"/>
<dbReference type="EMBL" id="LUGG01000020">
    <property type="protein sequence ID" value="OBZ68363.1"/>
    <property type="molecule type" value="Genomic_DNA"/>
</dbReference>
<gene>
    <name evidence="2" type="ORF">A0H81_11643</name>
</gene>
<keyword evidence="3" id="KW-1185">Reference proteome</keyword>
<reference evidence="2 3" key="1">
    <citation type="submission" date="2016-03" db="EMBL/GenBank/DDBJ databases">
        <title>Whole genome sequencing of Grifola frondosa 9006-11.</title>
        <authorList>
            <person name="Min B."/>
            <person name="Park H."/>
            <person name="Kim J.-G."/>
            <person name="Cho H."/>
            <person name="Oh Y.-L."/>
            <person name="Kong W.-S."/>
            <person name="Choi I.-G."/>
        </authorList>
    </citation>
    <scope>NUCLEOTIDE SEQUENCE [LARGE SCALE GENOMIC DNA]</scope>
    <source>
        <strain evidence="2 3">9006-11</strain>
    </source>
</reference>
<evidence type="ECO:0000313" key="2">
    <source>
        <dbReference type="EMBL" id="OBZ68363.1"/>
    </source>
</evidence>
<feature type="signal peptide" evidence="1">
    <location>
        <begin position="1"/>
        <end position="23"/>
    </location>
</feature>
<evidence type="ECO:0000256" key="1">
    <source>
        <dbReference type="SAM" id="SignalP"/>
    </source>
</evidence>
<evidence type="ECO:0000313" key="3">
    <source>
        <dbReference type="Proteomes" id="UP000092993"/>
    </source>
</evidence>
<feature type="chain" id="PRO_5008888775" description="Secreted protein" evidence="1">
    <location>
        <begin position="24"/>
        <end position="136"/>
    </location>
</feature>
<dbReference type="Proteomes" id="UP000092993">
    <property type="component" value="Unassembled WGS sequence"/>
</dbReference>
<evidence type="ECO:0008006" key="4">
    <source>
        <dbReference type="Google" id="ProtNLM"/>
    </source>
</evidence>
<comment type="caution">
    <text evidence="2">The sequence shown here is derived from an EMBL/GenBank/DDBJ whole genome shotgun (WGS) entry which is preliminary data.</text>
</comment>
<proteinExistence type="predicted"/>